<keyword evidence="2" id="KW-1133">Transmembrane helix</keyword>
<dbReference type="PANTHER" id="PTHR23220">
    <property type="entry name" value="INTEGRIN ALPHA"/>
    <property type="match status" value="1"/>
</dbReference>
<keyword evidence="2" id="KW-0472">Membrane</keyword>
<dbReference type="GO" id="GO:0005178">
    <property type="term" value="F:integrin binding"/>
    <property type="evidence" value="ECO:0007669"/>
    <property type="project" value="TreeGrafter"/>
</dbReference>
<dbReference type="GO" id="GO:0098609">
    <property type="term" value="P:cell-cell adhesion"/>
    <property type="evidence" value="ECO:0007669"/>
    <property type="project" value="TreeGrafter"/>
</dbReference>
<proteinExistence type="predicted"/>
<dbReference type="PROSITE" id="PS00242">
    <property type="entry name" value="INTEGRIN_ALPHA"/>
    <property type="match status" value="1"/>
</dbReference>
<evidence type="ECO:0000256" key="2">
    <source>
        <dbReference type="SAM" id="Phobius"/>
    </source>
</evidence>
<evidence type="ECO:0000313" key="4">
    <source>
        <dbReference type="Proteomes" id="UP000094527"/>
    </source>
</evidence>
<dbReference type="GO" id="GO:0008305">
    <property type="term" value="C:integrin complex"/>
    <property type="evidence" value="ECO:0007669"/>
    <property type="project" value="TreeGrafter"/>
</dbReference>
<accession>A0A1D2MN17</accession>
<dbReference type="AlphaFoldDB" id="A0A1D2MN17"/>
<dbReference type="Proteomes" id="UP000094527">
    <property type="component" value="Unassembled WGS sequence"/>
</dbReference>
<reference evidence="3 4" key="1">
    <citation type="journal article" date="2016" name="Genome Biol. Evol.">
        <title>Gene Family Evolution Reflects Adaptation to Soil Environmental Stressors in the Genome of the Collembolan Orchesella cincta.</title>
        <authorList>
            <person name="Faddeeva-Vakhrusheva A."/>
            <person name="Derks M.F."/>
            <person name="Anvar S.Y."/>
            <person name="Agamennone V."/>
            <person name="Suring W."/>
            <person name="Smit S."/>
            <person name="van Straalen N.M."/>
            <person name="Roelofs D."/>
        </authorList>
    </citation>
    <scope>NUCLEOTIDE SEQUENCE [LARGE SCALE GENOMIC DNA]</scope>
    <source>
        <tissue evidence="3">Mixed pool</tissue>
    </source>
</reference>
<keyword evidence="4" id="KW-1185">Reference proteome</keyword>
<dbReference type="STRING" id="48709.A0A1D2MN17"/>
<dbReference type="GO" id="GO:0033627">
    <property type="term" value="P:cell adhesion mediated by integrin"/>
    <property type="evidence" value="ECO:0007669"/>
    <property type="project" value="TreeGrafter"/>
</dbReference>
<dbReference type="GO" id="GO:0007229">
    <property type="term" value="P:integrin-mediated signaling pathway"/>
    <property type="evidence" value="ECO:0007669"/>
    <property type="project" value="UniProtKB-KW"/>
</dbReference>
<feature type="region of interest" description="Disordered" evidence="1">
    <location>
        <begin position="284"/>
        <end position="322"/>
    </location>
</feature>
<name>A0A1D2MN17_ORCCI</name>
<dbReference type="Gene3D" id="1.20.5.930">
    <property type="entry name" value="Bicelle-embedded integrin alpha(iib) transmembrane segment"/>
    <property type="match status" value="1"/>
</dbReference>
<organism evidence="3 4">
    <name type="scientific">Orchesella cincta</name>
    <name type="common">Springtail</name>
    <name type="synonym">Podura cincta</name>
    <dbReference type="NCBI Taxonomy" id="48709"/>
    <lineage>
        <taxon>Eukaryota</taxon>
        <taxon>Metazoa</taxon>
        <taxon>Ecdysozoa</taxon>
        <taxon>Arthropoda</taxon>
        <taxon>Hexapoda</taxon>
        <taxon>Collembola</taxon>
        <taxon>Entomobryomorpha</taxon>
        <taxon>Entomobryoidea</taxon>
        <taxon>Orchesellidae</taxon>
        <taxon>Orchesellinae</taxon>
        <taxon>Orchesella</taxon>
    </lineage>
</organism>
<dbReference type="EMBL" id="LJIJ01000802">
    <property type="protein sequence ID" value="ODM94470.1"/>
    <property type="molecule type" value="Genomic_DNA"/>
</dbReference>
<keyword evidence="3" id="KW-0401">Integrin</keyword>
<feature type="transmembrane region" description="Helical" evidence="2">
    <location>
        <begin position="225"/>
        <end position="247"/>
    </location>
</feature>
<evidence type="ECO:0000313" key="3">
    <source>
        <dbReference type="EMBL" id="ODM94470.1"/>
    </source>
</evidence>
<sequence>MTILDFSTGVLGASVGSLATEFKVPIYDGANNEKKPLFLVLQPEMDPKDWAHCTTKLGFHQVKLASSQNYAPTDDSQQFQHASTRELLNPPLAAEETASNLKQNENNENGSIAIAIDRMLPIPPTKANLLKTSDDALKLSCTSEETSCMEIICTASNIKAKSHYHIQFILYPIKEAIDDIIKSSGKSRILVEGKGYAHIFSAKKHHQDDDAAQTILSIDDSKVELWIYIASGTGGLLLLLLIIVALYKCGFFKREKRQQLNHMKAEHHRKSMMVRASMMMIQSPSSTGTEDFGSQDMLAEAEHQNEDLEPEQTTTTETKDEK</sequence>
<dbReference type="GO" id="GO:0007160">
    <property type="term" value="P:cell-matrix adhesion"/>
    <property type="evidence" value="ECO:0007669"/>
    <property type="project" value="TreeGrafter"/>
</dbReference>
<comment type="caution">
    <text evidence="3">The sequence shown here is derived from an EMBL/GenBank/DDBJ whole genome shotgun (WGS) entry which is preliminary data.</text>
</comment>
<dbReference type="InterPro" id="IPR018184">
    <property type="entry name" value="Integrin_alpha_C_CS"/>
</dbReference>
<evidence type="ECO:0000256" key="1">
    <source>
        <dbReference type="SAM" id="MobiDB-lite"/>
    </source>
</evidence>
<keyword evidence="2" id="KW-0812">Transmembrane</keyword>
<dbReference type="GO" id="GO:0009897">
    <property type="term" value="C:external side of plasma membrane"/>
    <property type="evidence" value="ECO:0007669"/>
    <property type="project" value="TreeGrafter"/>
</dbReference>
<dbReference type="PANTHER" id="PTHR23220:SF83">
    <property type="entry name" value="INTEGRIN ALPHA-PS3-RELATED"/>
    <property type="match status" value="1"/>
</dbReference>
<protein>
    <submittedName>
        <fullName evidence="3">Integrin alpha-L</fullName>
    </submittedName>
</protein>
<gene>
    <name evidence="3" type="ORF">Ocin01_12214</name>
</gene>